<accession>A0AAQ3N0N6</accession>
<protein>
    <submittedName>
        <fullName evidence="2">Uncharacterized protein</fullName>
    </submittedName>
</protein>
<evidence type="ECO:0000256" key="1">
    <source>
        <dbReference type="SAM" id="MobiDB-lite"/>
    </source>
</evidence>
<dbReference type="EMBL" id="CP144693">
    <property type="protein sequence ID" value="WVZ01320.1"/>
    <property type="molecule type" value="Genomic_DNA"/>
</dbReference>
<gene>
    <name evidence="2" type="ORF">V8G54_027389</name>
</gene>
<name>A0AAQ3N0N6_VIGMU</name>
<evidence type="ECO:0000313" key="3">
    <source>
        <dbReference type="Proteomes" id="UP001374535"/>
    </source>
</evidence>
<proteinExistence type="predicted"/>
<feature type="region of interest" description="Disordered" evidence="1">
    <location>
        <begin position="31"/>
        <end position="62"/>
    </location>
</feature>
<reference evidence="2 3" key="1">
    <citation type="journal article" date="2023" name="Life. Sci Alliance">
        <title>Evolutionary insights into 3D genome organization and epigenetic landscape of Vigna mungo.</title>
        <authorList>
            <person name="Junaid A."/>
            <person name="Singh B."/>
            <person name="Bhatia S."/>
        </authorList>
    </citation>
    <scope>NUCLEOTIDE SEQUENCE [LARGE SCALE GENOMIC DNA]</scope>
    <source>
        <strain evidence="2">Urdbean</strain>
    </source>
</reference>
<dbReference type="Proteomes" id="UP001374535">
    <property type="component" value="Chromosome 8"/>
</dbReference>
<dbReference type="AlphaFoldDB" id="A0AAQ3N0N6"/>
<feature type="compositionally biased region" description="Polar residues" evidence="1">
    <location>
        <begin position="31"/>
        <end position="52"/>
    </location>
</feature>
<keyword evidence="3" id="KW-1185">Reference proteome</keyword>
<organism evidence="2 3">
    <name type="scientific">Vigna mungo</name>
    <name type="common">Black gram</name>
    <name type="synonym">Phaseolus mungo</name>
    <dbReference type="NCBI Taxonomy" id="3915"/>
    <lineage>
        <taxon>Eukaryota</taxon>
        <taxon>Viridiplantae</taxon>
        <taxon>Streptophyta</taxon>
        <taxon>Embryophyta</taxon>
        <taxon>Tracheophyta</taxon>
        <taxon>Spermatophyta</taxon>
        <taxon>Magnoliopsida</taxon>
        <taxon>eudicotyledons</taxon>
        <taxon>Gunneridae</taxon>
        <taxon>Pentapetalae</taxon>
        <taxon>rosids</taxon>
        <taxon>fabids</taxon>
        <taxon>Fabales</taxon>
        <taxon>Fabaceae</taxon>
        <taxon>Papilionoideae</taxon>
        <taxon>50 kb inversion clade</taxon>
        <taxon>NPAAA clade</taxon>
        <taxon>indigoferoid/millettioid clade</taxon>
        <taxon>Phaseoleae</taxon>
        <taxon>Vigna</taxon>
    </lineage>
</organism>
<evidence type="ECO:0000313" key="2">
    <source>
        <dbReference type="EMBL" id="WVZ01320.1"/>
    </source>
</evidence>
<sequence length="106" mass="12051">MIFNSVKSFTNEQAEISYFFDNRWTKSQTRPLLSTTDDNASPLSTLPPNTSMADGRDTVQKGKITKPFDQCLQRWNKIEKNLSFPQHLTMLAPFDTSSQNFNGGQT</sequence>